<dbReference type="SMART" id="SM00398">
    <property type="entry name" value="HMG"/>
    <property type="match status" value="1"/>
</dbReference>
<evidence type="ECO:0000313" key="8">
    <source>
        <dbReference type="Proteomes" id="UP000008066"/>
    </source>
</evidence>
<dbReference type="AlphaFoldDB" id="G0S6B6"/>
<evidence type="ECO:0000256" key="2">
    <source>
        <dbReference type="ARBA" id="ARBA00023242"/>
    </source>
</evidence>
<dbReference type="OMA" id="IFCEMEK"/>
<dbReference type="STRING" id="759272.G0S6B6"/>
<dbReference type="Proteomes" id="UP000008066">
    <property type="component" value="Unassembled WGS sequence"/>
</dbReference>
<feature type="compositionally biased region" description="Basic and acidic residues" evidence="5">
    <location>
        <begin position="232"/>
        <end position="243"/>
    </location>
</feature>
<evidence type="ECO:0000256" key="5">
    <source>
        <dbReference type="SAM" id="MobiDB-lite"/>
    </source>
</evidence>
<feature type="region of interest" description="Disordered" evidence="5">
    <location>
        <begin position="64"/>
        <end position="94"/>
    </location>
</feature>
<accession>G0S6B6</accession>
<dbReference type="PROSITE" id="PS50118">
    <property type="entry name" value="HMG_BOX_2"/>
    <property type="match status" value="1"/>
</dbReference>
<comment type="subcellular location">
    <subcellularLocation>
        <location evidence="1">Nucleus</location>
    </subcellularLocation>
</comment>
<feature type="region of interest" description="Disordered" evidence="5">
    <location>
        <begin position="195"/>
        <end position="310"/>
    </location>
</feature>
<reference evidence="7 8" key="1">
    <citation type="journal article" date="2011" name="Cell">
        <title>Insight into structure and assembly of the nuclear pore complex by utilizing the genome of a eukaryotic thermophile.</title>
        <authorList>
            <person name="Amlacher S."/>
            <person name="Sarges P."/>
            <person name="Flemming D."/>
            <person name="van Noort V."/>
            <person name="Kunze R."/>
            <person name="Devos D.P."/>
            <person name="Arumugam M."/>
            <person name="Bork P."/>
            <person name="Hurt E."/>
        </authorList>
    </citation>
    <scope>NUCLEOTIDE SEQUENCE [LARGE SCALE GENOMIC DNA]</scope>
    <source>
        <strain evidence="8">DSM 1495 / CBS 144.50 / IMI 039719</strain>
    </source>
</reference>
<feature type="domain" description="HMG box" evidence="6">
    <location>
        <begin position="155"/>
        <end position="223"/>
    </location>
</feature>
<dbReference type="InterPro" id="IPR056513">
    <property type="entry name" value="INO80F"/>
</dbReference>
<evidence type="ECO:0000313" key="7">
    <source>
        <dbReference type="EMBL" id="EGS20780.1"/>
    </source>
</evidence>
<evidence type="ECO:0000256" key="1">
    <source>
        <dbReference type="ARBA" id="ARBA00004123"/>
    </source>
</evidence>
<sequence>MAPAIPPPLPPSVEEAYRRKCIQLKQRTNEVEEANDAARVRLARLKRQVEKLRLERAFLLEQLAKRTSTNVEDSDGSPSPPPTPQEKPLRLKRGHRKTTFTPIDMSATLGLAAGSTSFLSQSLLGHSPSSDALSNQPGDAKSNGISKTEAVPAPPKKPATAFELFCDDTRSSVQEKAKTDESINVDEELARRWEELPDKERDEYRSRADKLRTQYEKDKEAWEAAMQRKKKQEKEKDEKEKDAGAAAAKESGNTSSSGSSNRTESEQPSGAETKKGDDANGSASRTAQQEDVEMNDETDDQETQGEKPEE</sequence>
<gene>
    <name evidence="7" type="ORF">CTHT_0026170</name>
</gene>
<keyword evidence="2 3" id="KW-0539">Nucleus</keyword>
<feature type="compositionally biased region" description="Polar residues" evidence="5">
    <location>
        <begin position="126"/>
        <end position="137"/>
    </location>
</feature>
<dbReference type="Pfam" id="PF24245">
    <property type="entry name" value="INO80F"/>
    <property type="match status" value="1"/>
</dbReference>
<feature type="compositionally biased region" description="Basic and acidic residues" evidence="5">
    <location>
        <begin position="195"/>
        <end position="222"/>
    </location>
</feature>
<evidence type="ECO:0000256" key="3">
    <source>
        <dbReference type="PROSITE-ProRule" id="PRU00267"/>
    </source>
</evidence>
<feature type="DNA-binding region" description="HMG box" evidence="3">
    <location>
        <begin position="155"/>
        <end position="223"/>
    </location>
</feature>
<evidence type="ECO:0000256" key="4">
    <source>
        <dbReference type="SAM" id="Coils"/>
    </source>
</evidence>
<dbReference type="SUPFAM" id="SSF47095">
    <property type="entry name" value="HMG-box"/>
    <property type="match status" value="1"/>
</dbReference>
<dbReference type="EMBL" id="GL988041">
    <property type="protein sequence ID" value="EGS20780.1"/>
    <property type="molecule type" value="Genomic_DNA"/>
</dbReference>
<feature type="region of interest" description="Disordered" evidence="5">
    <location>
        <begin position="126"/>
        <end position="160"/>
    </location>
</feature>
<feature type="compositionally biased region" description="Acidic residues" evidence="5">
    <location>
        <begin position="290"/>
        <end position="303"/>
    </location>
</feature>
<keyword evidence="3" id="KW-0238">DNA-binding</keyword>
<dbReference type="Pfam" id="PF00505">
    <property type="entry name" value="HMG_box"/>
    <property type="match status" value="1"/>
</dbReference>
<feature type="coiled-coil region" evidence="4">
    <location>
        <begin position="28"/>
        <end position="62"/>
    </location>
</feature>
<dbReference type="InterPro" id="IPR009071">
    <property type="entry name" value="HMG_box_dom"/>
</dbReference>
<dbReference type="GO" id="GO:0005634">
    <property type="term" value="C:nucleus"/>
    <property type="evidence" value="ECO:0007669"/>
    <property type="project" value="UniProtKB-SubCell"/>
</dbReference>
<dbReference type="KEGG" id="cthr:CTHT_0026170"/>
<dbReference type="Gene3D" id="1.10.30.10">
    <property type="entry name" value="High mobility group box domain"/>
    <property type="match status" value="1"/>
</dbReference>
<feature type="compositionally biased region" description="Low complexity" evidence="5">
    <location>
        <begin position="244"/>
        <end position="262"/>
    </location>
</feature>
<dbReference type="InterPro" id="IPR036910">
    <property type="entry name" value="HMG_box_dom_sf"/>
</dbReference>
<dbReference type="RefSeq" id="XP_006693076.1">
    <property type="nucleotide sequence ID" value="XM_006693013.1"/>
</dbReference>
<protein>
    <recommendedName>
        <fullName evidence="6">HMG box domain-containing protein</fullName>
    </recommendedName>
</protein>
<proteinExistence type="predicted"/>
<dbReference type="eggNOG" id="ENOG502S949">
    <property type="taxonomic scope" value="Eukaryota"/>
</dbReference>
<evidence type="ECO:0000259" key="6">
    <source>
        <dbReference type="PROSITE" id="PS50118"/>
    </source>
</evidence>
<organism evidence="8">
    <name type="scientific">Chaetomium thermophilum (strain DSM 1495 / CBS 144.50 / IMI 039719)</name>
    <name type="common">Thermochaetoides thermophila</name>
    <dbReference type="NCBI Taxonomy" id="759272"/>
    <lineage>
        <taxon>Eukaryota</taxon>
        <taxon>Fungi</taxon>
        <taxon>Dikarya</taxon>
        <taxon>Ascomycota</taxon>
        <taxon>Pezizomycotina</taxon>
        <taxon>Sordariomycetes</taxon>
        <taxon>Sordariomycetidae</taxon>
        <taxon>Sordariales</taxon>
        <taxon>Chaetomiaceae</taxon>
        <taxon>Thermochaetoides</taxon>
    </lineage>
</organism>
<dbReference type="HOGENOM" id="CLU_046160_1_1_1"/>
<keyword evidence="8" id="KW-1185">Reference proteome</keyword>
<name>G0S6B6_CHATD</name>
<dbReference type="GO" id="GO:0003677">
    <property type="term" value="F:DNA binding"/>
    <property type="evidence" value="ECO:0007669"/>
    <property type="project" value="UniProtKB-UniRule"/>
</dbReference>
<keyword evidence="4" id="KW-0175">Coiled coil</keyword>
<dbReference type="GeneID" id="18256655"/>
<dbReference type="OrthoDB" id="10070927at2759"/>